<organism evidence="8 9">
    <name type="scientific">Vitis vinifera</name>
    <name type="common">Grape</name>
    <dbReference type="NCBI Taxonomy" id="29760"/>
    <lineage>
        <taxon>Eukaryota</taxon>
        <taxon>Viridiplantae</taxon>
        <taxon>Streptophyta</taxon>
        <taxon>Embryophyta</taxon>
        <taxon>Tracheophyta</taxon>
        <taxon>Spermatophyta</taxon>
        <taxon>Magnoliopsida</taxon>
        <taxon>eudicotyledons</taxon>
        <taxon>Gunneridae</taxon>
        <taxon>Pentapetalae</taxon>
        <taxon>rosids</taxon>
        <taxon>Vitales</taxon>
        <taxon>Vitaceae</taxon>
        <taxon>Viteae</taxon>
        <taxon>Vitis</taxon>
    </lineage>
</organism>
<dbReference type="SUPFAM" id="SSF56672">
    <property type="entry name" value="DNA/RNA polymerases"/>
    <property type="match status" value="1"/>
</dbReference>
<dbReference type="InterPro" id="IPR041373">
    <property type="entry name" value="RT_RNaseH"/>
</dbReference>
<comment type="caution">
    <text evidence="8">The sequence shown here is derived from an EMBL/GenBank/DDBJ whole genome shotgun (WGS) entry which is preliminary data.</text>
</comment>
<dbReference type="Proteomes" id="UP000288805">
    <property type="component" value="Unassembled WGS sequence"/>
</dbReference>
<dbReference type="AlphaFoldDB" id="A0A438JX29"/>
<name>A0A438JX29_VITVI</name>
<evidence type="ECO:0000256" key="6">
    <source>
        <dbReference type="ARBA" id="ARBA00022918"/>
    </source>
</evidence>
<evidence type="ECO:0000256" key="4">
    <source>
        <dbReference type="ARBA" id="ARBA00022759"/>
    </source>
</evidence>
<dbReference type="Gene3D" id="3.30.420.10">
    <property type="entry name" value="Ribonuclease H-like superfamily/Ribonuclease H"/>
    <property type="match status" value="1"/>
</dbReference>
<dbReference type="InterPro" id="IPR043128">
    <property type="entry name" value="Rev_trsase/Diguanyl_cyclase"/>
</dbReference>
<evidence type="ECO:0000256" key="5">
    <source>
        <dbReference type="ARBA" id="ARBA00022801"/>
    </source>
</evidence>
<keyword evidence="1" id="KW-0808">Transferase</keyword>
<evidence type="ECO:0000256" key="1">
    <source>
        <dbReference type="ARBA" id="ARBA00022679"/>
    </source>
</evidence>
<dbReference type="PANTHER" id="PTHR48475:SF1">
    <property type="entry name" value="RNASE H TYPE-1 DOMAIN-CONTAINING PROTEIN"/>
    <property type="match status" value="1"/>
</dbReference>
<dbReference type="EMBL" id="QGNW01000024">
    <property type="protein sequence ID" value="RVX13503.1"/>
    <property type="molecule type" value="Genomic_DNA"/>
</dbReference>
<keyword evidence="3" id="KW-0540">Nuclease</keyword>
<protein>
    <recommendedName>
        <fullName evidence="7">Reverse transcriptase RNase H-like domain-containing protein</fullName>
    </recommendedName>
</protein>
<sequence length="249" mass="28439">MVVVLKKYGQWRVYVDYTNLNDACPKDSFPLPQIDQIVNATVGHGIRYNMKLNLVKCAFSVNVRIKVNLTQVKAILKTPTLNNKKELQRLTNHFLALGRFIARFIDKLKLFFLTLKGANREQKLIYYVSKAMVDAETRYSLVEQTALALKSVARKLSPYFQAQQVIVLTNQPLRVTLEQWWTLHVNRASRVFGFGVGLILQSPTGELIEQVIRLSFFTSNNEVEYETILAGLDLALMLVTTKLKIKSDS</sequence>
<dbReference type="SUPFAM" id="SSF53098">
    <property type="entry name" value="Ribonuclease H-like"/>
    <property type="match status" value="1"/>
</dbReference>
<dbReference type="InterPro" id="IPR036397">
    <property type="entry name" value="RNaseH_sf"/>
</dbReference>
<accession>A0A438JX29</accession>
<dbReference type="Pfam" id="PF17917">
    <property type="entry name" value="RT_RNaseH"/>
    <property type="match status" value="1"/>
</dbReference>
<proteinExistence type="predicted"/>
<evidence type="ECO:0000256" key="3">
    <source>
        <dbReference type="ARBA" id="ARBA00022722"/>
    </source>
</evidence>
<dbReference type="GO" id="GO:0004519">
    <property type="term" value="F:endonuclease activity"/>
    <property type="evidence" value="ECO:0007669"/>
    <property type="project" value="UniProtKB-KW"/>
</dbReference>
<gene>
    <name evidence="8" type="ORF">CK203_021030</name>
</gene>
<feature type="domain" description="Reverse transcriptase RNase H-like" evidence="7">
    <location>
        <begin position="117"/>
        <end position="175"/>
    </location>
</feature>
<dbReference type="InterPro" id="IPR012337">
    <property type="entry name" value="RNaseH-like_sf"/>
</dbReference>
<dbReference type="GO" id="GO:0003676">
    <property type="term" value="F:nucleic acid binding"/>
    <property type="evidence" value="ECO:0007669"/>
    <property type="project" value="InterPro"/>
</dbReference>
<evidence type="ECO:0000313" key="8">
    <source>
        <dbReference type="EMBL" id="RVX13503.1"/>
    </source>
</evidence>
<dbReference type="PANTHER" id="PTHR48475">
    <property type="entry name" value="RIBONUCLEASE H"/>
    <property type="match status" value="1"/>
</dbReference>
<evidence type="ECO:0000259" key="7">
    <source>
        <dbReference type="Pfam" id="PF17917"/>
    </source>
</evidence>
<dbReference type="Gene3D" id="3.30.70.270">
    <property type="match status" value="1"/>
</dbReference>
<dbReference type="GO" id="GO:0016787">
    <property type="term" value="F:hydrolase activity"/>
    <property type="evidence" value="ECO:0007669"/>
    <property type="project" value="UniProtKB-KW"/>
</dbReference>
<evidence type="ECO:0000256" key="2">
    <source>
        <dbReference type="ARBA" id="ARBA00022695"/>
    </source>
</evidence>
<keyword evidence="6" id="KW-0695">RNA-directed DNA polymerase</keyword>
<keyword evidence="5" id="KW-0378">Hydrolase</keyword>
<keyword evidence="2" id="KW-0548">Nucleotidyltransferase</keyword>
<evidence type="ECO:0000313" key="9">
    <source>
        <dbReference type="Proteomes" id="UP000288805"/>
    </source>
</evidence>
<reference evidence="8 9" key="1">
    <citation type="journal article" date="2018" name="PLoS Genet.">
        <title>Population sequencing reveals clonal diversity and ancestral inbreeding in the grapevine cultivar Chardonnay.</title>
        <authorList>
            <person name="Roach M.J."/>
            <person name="Johnson D.L."/>
            <person name="Bohlmann J."/>
            <person name="van Vuuren H.J."/>
            <person name="Jones S.J."/>
            <person name="Pretorius I.S."/>
            <person name="Schmidt S.A."/>
            <person name="Borneman A.R."/>
        </authorList>
    </citation>
    <scope>NUCLEOTIDE SEQUENCE [LARGE SCALE GENOMIC DNA]</scope>
    <source>
        <strain evidence="9">cv. Chardonnay</strain>
        <tissue evidence="8">Leaf</tissue>
    </source>
</reference>
<keyword evidence="4" id="KW-0255">Endonuclease</keyword>
<dbReference type="GO" id="GO:0003964">
    <property type="term" value="F:RNA-directed DNA polymerase activity"/>
    <property type="evidence" value="ECO:0007669"/>
    <property type="project" value="UniProtKB-KW"/>
</dbReference>
<dbReference type="InterPro" id="IPR043502">
    <property type="entry name" value="DNA/RNA_pol_sf"/>
</dbReference>